<protein>
    <submittedName>
        <fullName evidence="1">Uncharacterized protein</fullName>
    </submittedName>
</protein>
<comment type="caution">
    <text evidence="1">The sequence shown here is derived from an EMBL/GenBank/DDBJ whole genome shotgun (WGS) entry which is preliminary data.</text>
</comment>
<evidence type="ECO:0000313" key="2">
    <source>
        <dbReference type="Proteomes" id="UP001629462"/>
    </source>
</evidence>
<reference evidence="1 2" key="1">
    <citation type="journal article" date="2024" name="Chem. Sci.">
        <title>Discovery of megapolipeptins by genome mining of a Burkholderiales bacteria collection.</title>
        <authorList>
            <person name="Paulo B.S."/>
            <person name="Recchia M.J.J."/>
            <person name="Lee S."/>
            <person name="Fergusson C.H."/>
            <person name="Romanowski S.B."/>
            <person name="Hernandez A."/>
            <person name="Krull N."/>
            <person name="Liu D.Y."/>
            <person name="Cavanagh H."/>
            <person name="Bos A."/>
            <person name="Gray C.A."/>
            <person name="Murphy B.T."/>
            <person name="Linington R.G."/>
            <person name="Eustaquio A.S."/>
        </authorList>
    </citation>
    <scope>NUCLEOTIDE SEQUENCE [LARGE SCALE GENOMIC DNA]</scope>
    <source>
        <strain evidence="1 2">RL17-374-BIF-D</strain>
    </source>
</reference>
<organism evidence="1 2">
    <name type="scientific">Caballeronia jiangsuensis</name>
    <dbReference type="NCBI Taxonomy" id="1458357"/>
    <lineage>
        <taxon>Bacteria</taxon>
        <taxon>Pseudomonadati</taxon>
        <taxon>Pseudomonadota</taxon>
        <taxon>Betaproteobacteria</taxon>
        <taxon>Burkholderiales</taxon>
        <taxon>Burkholderiaceae</taxon>
        <taxon>Caballeronia</taxon>
    </lineage>
</organism>
<dbReference type="Proteomes" id="UP001629462">
    <property type="component" value="Unassembled WGS sequence"/>
</dbReference>
<name>A0ABW9CEP6_9BURK</name>
<proteinExistence type="predicted"/>
<dbReference type="EMBL" id="JAQQDB010000003">
    <property type="protein sequence ID" value="MFM0516739.1"/>
    <property type="molecule type" value="Genomic_DNA"/>
</dbReference>
<gene>
    <name evidence="1" type="ORF">PQR08_04825</name>
</gene>
<keyword evidence="2" id="KW-1185">Reference proteome</keyword>
<dbReference type="RefSeq" id="WP_187606423.1">
    <property type="nucleotide sequence ID" value="NZ_JAQQDB010000003.1"/>
</dbReference>
<sequence>MQRSTNKRFQARRATIGENFLGLINVGELPMKAADEQRMRDRRRKTRGAACNAARVRFNACSV</sequence>
<accession>A0ABW9CEP6</accession>
<evidence type="ECO:0000313" key="1">
    <source>
        <dbReference type="EMBL" id="MFM0516739.1"/>
    </source>
</evidence>